<name>A0ABU0HRL6_9HYPH</name>
<gene>
    <name evidence="2" type="ORF">QO016_004510</name>
</gene>
<dbReference type="EMBL" id="JAUSVV010000019">
    <property type="protein sequence ID" value="MDQ0444984.1"/>
    <property type="molecule type" value="Genomic_DNA"/>
</dbReference>
<proteinExistence type="predicted"/>
<protein>
    <submittedName>
        <fullName evidence="2">Uncharacterized protein</fullName>
    </submittedName>
</protein>
<feature type="compositionally biased region" description="Basic and acidic residues" evidence="1">
    <location>
        <begin position="1"/>
        <end position="14"/>
    </location>
</feature>
<sequence length="58" mass="6107">MHCRTDDPERRREAAPSGMPVRRAPGTEPVPGRASGATQGESGTMTVIGTTVGTRVTR</sequence>
<dbReference type="Proteomes" id="UP001236369">
    <property type="component" value="Unassembled WGS sequence"/>
</dbReference>
<organism evidence="2 3">
    <name type="scientific">Methylobacterium persicinum</name>
    <dbReference type="NCBI Taxonomy" id="374426"/>
    <lineage>
        <taxon>Bacteria</taxon>
        <taxon>Pseudomonadati</taxon>
        <taxon>Pseudomonadota</taxon>
        <taxon>Alphaproteobacteria</taxon>
        <taxon>Hyphomicrobiales</taxon>
        <taxon>Methylobacteriaceae</taxon>
        <taxon>Methylobacterium</taxon>
    </lineage>
</organism>
<feature type="compositionally biased region" description="Low complexity" evidence="1">
    <location>
        <begin position="43"/>
        <end position="58"/>
    </location>
</feature>
<comment type="caution">
    <text evidence="2">The sequence shown here is derived from an EMBL/GenBank/DDBJ whole genome shotgun (WGS) entry which is preliminary data.</text>
</comment>
<reference evidence="2 3" key="1">
    <citation type="submission" date="2023-07" db="EMBL/GenBank/DDBJ databases">
        <title>Genomic Encyclopedia of Type Strains, Phase IV (KMG-IV): sequencing the most valuable type-strain genomes for metagenomic binning, comparative biology and taxonomic classification.</title>
        <authorList>
            <person name="Goeker M."/>
        </authorList>
    </citation>
    <scope>NUCLEOTIDE SEQUENCE [LARGE SCALE GENOMIC DNA]</scope>
    <source>
        <strain evidence="2 3">DSM 19562</strain>
    </source>
</reference>
<keyword evidence="3" id="KW-1185">Reference proteome</keyword>
<evidence type="ECO:0000313" key="2">
    <source>
        <dbReference type="EMBL" id="MDQ0444984.1"/>
    </source>
</evidence>
<feature type="region of interest" description="Disordered" evidence="1">
    <location>
        <begin position="1"/>
        <end position="58"/>
    </location>
</feature>
<evidence type="ECO:0000313" key="3">
    <source>
        <dbReference type="Proteomes" id="UP001236369"/>
    </source>
</evidence>
<evidence type="ECO:0000256" key="1">
    <source>
        <dbReference type="SAM" id="MobiDB-lite"/>
    </source>
</evidence>
<accession>A0ABU0HRL6</accession>